<name>A0A4V2MU05_9BIFI</name>
<evidence type="ECO:0000313" key="1">
    <source>
        <dbReference type="EMBL" id="TCD54539.1"/>
    </source>
</evidence>
<organism evidence="1 2">
    <name type="scientific">Alloscardovia theropitheci</name>
    <dbReference type="NCBI Taxonomy" id="2496842"/>
    <lineage>
        <taxon>Bacteria</taxon>
        <taxon>Bacillati</taxon>
        <taxon>Actinomycetota</taxon>
        <taxon>Actinomycetes</taxon>
        <taxon>Bifidobacteriales</taxon>
        <taxon>Bifidobacteriaceae</taxon>
        <taxon>Alloscardovia</taxon>
    </lineage>
</organism>
<proteinExistence type="predicted"/>
<gene>
    <name evidence="1" type="ORF">EJ419_02770</name>
</gene>
<reference evidence="1 2" key="1">
    <citation type="submission" date="2018-12" db="EMBL/GenBank/DDBJ databases">
        <title>Alloscrdovia theropitheci sp. nov: a novel taxon from the feces of the bleeding-herat monkey (Theropithecus geleda).</title>
        <authorList>
            <person name="Modesto M."/>
        </authorList>
    </citation>
    <scope>NUCLEOTIDE SEQUENCE [LARGE SCALE GENOMIC DNA]</scope>
    <source>
        <strain evidence="1 2">GLDI4/2</strain>
    </source>
</reference>
<keyword evidence="2" id="KW-1185">Reference proteome</keyword>
<comment type="caution">
    <text evidence="1">The sequence shown here is derived from an EMBL/GenBank/DDBJ whole genome shotgun (WGS) entry which is preliminary data.</text>
</comment>
<sequence length="98" mass="10960">MSEQIALSVAQELSMYELSLPNDNEEQAKMDMQVKAFGRHLCNQADEQLNDADFTLKSCEIEGFDVQVSIQGTPSMSFLPRPIRVSRAGPAECVPRNR</sequence>
<dbReference type="Proteomes" id="UP000291289">
    <property type="component" value="Unassembled WGS sequence"/>
</dbReference>
<evidence type="ECO:0000313" key="2">
    <source>
        <dbReference type="Proteomes" id="UP000291289"/>
    </source>
</evidence>
<protein>
    <submittedName>
        <fullName evidence="1">Uncharacterized protein</fullName>
    </submittedName>
</protein>
<accession>A0A4V2MU05</accession>
<dbReference type="OrthoDB" id="3240399at2"/>
<dbReference type="AlphaFoldDB" id="A0A4V2MU05"/>
<dbReference type="EMBL" id="RXLP01000014">
    <property type="protein sequence ID" value="TCD54539.1"/>
    <property type="molecule type" value="Genomic_DNA"/>
</dbReference>